<gene>
    <name evidence="3" type="ORF">HDA33_000495</name>
</gene>
<evidence type="ECO:0000313" key="4">
    <source>
        <dbReference type="Proteomes" id="UP000567246"/>
    </source>
</evidence>
<proteinExistence type="predicted"/>
<dbReference type="AlphaFoldDB" id="A0A7W9JI46"/>
<dbReference type="Proteomes" id="UP000567246">
    <property type="component" value="Unassembled WGS sequence"/>
</dbReference>
<keyword evidence="2" id="KW-0472">Membrane</keyword>
<protein>
    <recommendedName>
        <fullName evidence="5">Cell division protein FtsL</fullName>
    </recommendedName>
</protein>
<comment type="caution">
    <text evidence="3">The sequence shown here is derived from an EMBL/GenBank/DDBJ whole genome shotgun (WGS) entry which is preliminary data.</text>
</comment>
<keyword evidence="4" id="KW-1185">Reference proteome</keyword>
<organism evidence="3 4">
    <name type="scientific">Micrococcus endophyticus</name>
    <dbReference type="NCBI Taxonomy" id="455343"/>
    <lineage>
        <taxon>Bacteria</taxon>
        <taxon>Bacillati</taxon>
        <taxon>Actinomycetota</taxon>
        <taxon>Actinomycetes</taxon>
        <taxon>Micrococcales</taxon>
        <taxon>Micrococcaceae</taxon>
        <taxon>Micrococcus</taxon>
    </lineage>
</organism>
<feature type="region of interest" description="Disordered" evidence="1">
    <location>
        <begin position="157"/>
        <end position="201"/>
    </location>
</feature>
<evidence type="ECO:0000256" key="1">
    <source>
        <dbReference type="SAM" id="MobiDB-lite"/>
    </source>
</evidence>
<sequence>MTLHEEMSMAAHARIAEPLRHAGAPARPAPQERTPLSVVPAPLPRSRSGMTVLCVVVLLAALAAVLVMNITMSNRQYALLDLRQEQQAVTEVNERLAEQVGYLEAPQNVAARADALGMVAPAGTASVDAATGEFRGEAQPAREGEISATYVAPPVNADAVRQGSAGSADADRGDIEGPRTLAAPAAAPGAAASDDRDASDR</sequence>
<evidence type="ECO:0000256" key="2">
    <source>
        <dbReference type="SAM" id="Phobius"/>
    </source>
</evidence>
<feature type="compositionally biased region" description="Low complexity" evidence="1">
    <location>
        <begin position="182"/>
        <end position="192"/>
    </location>
</feature>
<dbReference type="EMBL" id="JACHMW010000001">
    <property type="protein sequence ID" value="MBB5847931.1"/>
    <property type="molecule type" value="Genomic_DNA"/>
</dbReference>
<keyword evidence="2" id="KW-0812">Transmembrane</keyword>
<keyword evidence="2" id="KW-1133">Transmembrane helix</keyword>
<dbReference type="RefSeq" id="WP_184170544.1">
    <property type="nucleotide sequence ID" value="NZ_BAABAG010000005.1"/>
</dbReference>
<reference evidence="3 4" key="1">
    <citation type="submission" date="2020-08" db="EMBL/GenBank/DDBJ databases">
        <title>Sequencing the genomes of 1000 actinobacteria strains.</title>
        <authorList>
            <person name="Klenk H.-P."/>
        </authorList>
    </citation>
    <scope>NUCLEOTIDE SEQUENCE [LARGE SCALE GENOMIC DNA]</scope>
    <source>
        <strain evidence="3 4">DSM 17945</strain>
    </source>
</reference>
<name>A0A7W9JI46_9MICC</name>
<evidence type="ECO:0008006" key="5">
    <source>
        <dbReference type="Google" id="ProtNLM"/>
    </source>
</evidence>
<feature type="transmembrane region" description="Helical" evidence="2">
    <location>
        <begin position="50"/>
        <end position="70"/>
    </location>
</feature>
<accession>A0A7W9JI46</accession>
<evidence type="ECO:0000313" key="3">
    <source>
        <dbReference type="EMBL" id="MBB5847931.1"/>
    </source>
</evidence>